<evidence type="ECO:0000313" key="2">
    <source>
        <dbReference type="EMBL" id="QFZ92502.2"/>
    </source>
</evidence>
<keyword evidence="1" id="KW-0175">Coiled coil</keyword>
<gene>
    <name evidence="2" type="ORF">EKO22_09235</name>
</gene>
<reference evidence="2" key="1">
    <citation type="submission" date="2024-01" db="EMBL/GenBank/DDBJ databases">
        <title>Synechococcus elongatus PCC 11802, a close yet different native of Synechococcus elongatus PCC 11801.</title>
        <authorList>
            <person name="Jaiswal D."/>
            <person name="Sengupta A."/>
            <person name="Sengupta S."/>
            <person name="Pakrasi H.B."/>
            <person name="Wangikar P."/>
        </authorList>
    </citation>
    <scope>NUCLEOTIDE SEQUENCE</scope>
    <source>
        <strain evidence="2">PCC 11802</strain>
    </source>
</reference>
<organism evidence="2">
    <name type="scientific">Synechococcus elongatus PCC 11802</name>
    <dbReference type="NCBI Taxonomy" id="2283154"/>
    <lineage>
        <taxon>Bacteria</taxon>
        <taxon>Bacillati</taxon>
        <taxon>Cyanobacteriota</taxon>
        <taxon>Cyanophyceae</taxon>
        <taxon>Synechococcales</taxon>
        <taxon>Synechococcaceae</taxon>
        <taxon>Synechococcus</taxon>
    </lineage>
</organism>
<accession>A0AAT9JY55</accession>
<proteinExistence type="predicted"/>
<dbReference type="AlphaFoldDB" id="A0AAT9JY55"/>
<dbReference type="EMBL" id="CP034671">
    <property type="protein sequence ID" value="QFZ92502.2"/>
    <property type="molecule type" value="Genomic_DNA"/>
</dbReference>
<sequence length="156" mass="18188">MSRFPEPPPEQLYAELQRLQEEVLLRDQLIQQLSRQLYTELDRQAMPPDATAAEAVSVSEPERVETSTADLQQDYLALKARNQQLEHQLLQLPHIYQRKIEERLEPLQARLQFLEAENQRLQAHLHSEAPLLPEAPVRQPVQLPLRHYVSDYSAQP</sequence>
<feature type="coiled-coil region" evidence="1">
    <location>
        <begin position="68"/>
        <end position="124"/>
    </location>
</feature>
<dbReference type="RefSeq" id="WP_208678536.1">
    <property type="nucleotide sequence ID" value="NZ_CP034671.2"/>
</dbReference>
<evidence type="ECO:0000256" key="1">
    <source>
        <dbReference type="SAM" id="Coils"/>
    </source>
</evidence>
<protein>
    <submittedName>
        <fullName evidence="2">Uncharacterized protein</fullName>
    </submittedName>
</protein>
<name>A0AAT9JY55_SYNEL</name>